<evidence type="ECO:0000256" key="2">
    <source>
        <dbReference type="ARBA" id="ARBA00005745"/>
    </source>
</evidence>
<dbReference type="InterPro" id="IPR003004">
    <property type="entry name" value="GspF/PilC"/>
</dbReference>
<evidence type="ECO:0000256" key="1">
    <source>
        <dbReference type="ARBA" id="ARBA00004429"/>
    </source>
</evidence>
<sequence length="412" mass="46577">MKYFKIDYKFGKKRSSIVLESANKIEAMEKFFEMELGVLIKIQETSKPLEQSFQDLLAKYNDPVGKKKVDQERLIALLDQMAIMLDAGLPLNYTLSEVTKHQEDKALKAIFEKVLNDIESGKGFYASVLPFQEQLGRLTVAMIQLGEETGQIAESLTHLTDILQDILDNRKKFKKATRYPLVIVTAMGIAFSVVTIFVIPQFKSIFESTKMELPLPTKFLLWLEYALRVYGPYILAGAVLLAITISYMYKKSDKVHMFLDKLILKIYIIGKATFFAMISRFVYVFSVLVKAGIPMLEALRIASGIIDNVYIKQKVDKIASAIEEGKSLNQGFEETELFENMVVEMIKAGETGGGLDKMLQKVVKIYKDRFSYIVDNIATLIEPILLGAIAGFVLMLALGIFLPMWNMVDMAN</sequence>
<keyword evidence="5 8" id="KW-0812">Transmembrane</keyword>
<dbReference type="PANTHER" id="PTHR30012:SF0">
    <property type="entry name" value="TYPE II SECRETION SYSTEM PROTEIN F-RELATED"/>
    <property type="match status" value="1"/>
</dbReference>
<proteinExistence type="inferred from homology"/>
<dbReference type="AlphaFoldDB" id="A0A7M1AZN3"/>
<keyword evidence="7 8" id="KW-0472">Membrane</keyword>
<reference evidence="10 11" key="1">
    <citation type="submission" date="2019-06" db="EMBL/GenBank/DDBJ databases">
        <title>Sulfurimonas gotlandica sp. nov., a chemoautotrophic and psychrotolerant epsilonproteobacterium isolated from a pelagic redoxcline, and an emended description of the genus Sulfurimonas.</title>
        <authorList>
            <person name="Wang S."/>
            <person name="Jiang L."/>
            <person name="Shao Z."/>
        </authorList>
    </citation>
    <scope>NUCLEOTIDE SEQUENCE [LARGE SCALE GENOMIC DNA]</scope>
    <source>
        <strain evidence="10 11">S2-6</strain>
    </source>
</reference>
<evidence type="ECO:0000313" key="10">
    <source>
        <dbReference type="EMBL" id="QOP42900.1"/>
    </source>
</evidence>
<evidence type="ECO:0000259" key="9">
    <source>
        <dbReference type="Pfam" id="PF00482"/>
    </source>
</evidence>
<dbReference type="KEGG" id="ssei:FJR45_02620"/>
<dbReference type="EMBL" id="CP041235">
    <property type="protein sequence ID" value="QOP42900.1"/>
    <property type="molecule type" value="Genomic_DNA"/>
</dbReference>
<comment type="subcellular location">
    <subcellularLocation>
        <location evidence="1">Cell inner membrane</location>
        <topology evidence="1">Multi-pass membrane protein</topology>
    </subcellularLocation>
</comment>
<protein>
    <submittedName>
        <fullName evidence="10">Type II secretion system F family protein</fullName>
    </submittedName>
</protein>
<dbReference type="GO" id="GO:0005886">
    <property type="term" value="C:plasma membrane"/>
    <property type="evidence" value="ECO:0007669"/>
    <property type="project" value="UniProtKB-SubCell"/>
</dbReference>
<dbReference type="Proteomes" id="UP000593719">
    <property type="component" value="Chromosome"/>
</dbReference>
<feature type="domain" description="Type II secretion system protein GspF" evidence="9">
    <location>
        <begin position="281"/>
        <end position="403"/>
    </location>
</feature>
<evidence type="ECO:0000256" key="6">
    <source>
        <dbReference type="ARBA" id="ARBA00022989"/>
    </source>
</evidence>
<dbReference type="InterPro" id="IPR042094">
    <property type="entry name" value="T2SS_GspF_sf"/>
</dbReference>
<keyword evidence="6 8" id="KW-1133">Transmembrane helix</keyword>
<evidence type="ECO:0000256" key="7">
    <source>
        <dbReference type="ARBA" id="ARBA00023136"/>
    </source>
</evidence>
<comment type="similarity">
    <text evidence="2">Belongs to the GSP F family.</text>
</comment>
<feature type="transmembrane region" description="Helical" evidence="8">
    <location>
        <begin position="219"/>
        <end position="245"/>
    </location>
</feature>
<dbReference type="InterPro" id="IPR018076">
    <property type="entry name" value="T2SS_GspF_dom"/>
</dbReference>
<name>A0A7M1AZN3_9BACT</name>
<gene>
    <name evidence="10" type="ORF">FJR45_02620</name>
</gene>
<dbReference type="FunFam" id="1.20.81.30:FF:000001">
    <property type="entry name" value="Type II secretion system protein F"/>
    <property type="match status" value="1"/>
</dbReference>
<feature type="transmembrane region" description="Helical" evidence="8">
    <location>
        <begin position="179"/>
        <end position="199"/>
    </location>
</feature>
<keyword evidence="4" id="KW-0997">Cell inner membrane</keyword>
<keyword evidence="3" id="KW-1003">Cell membrane</keyword>
<dbReference type="Gene3D" id="1.20.81.30">
    <property type="entry name" value="Type II secretion system (T2SS), domain F"/>
    <property type="match status" value="2"/>
</dbReference>
<dbReference type="RefSeq" id="WP_193151220.1">
    <property type="nucleotide sequence ID" value="NZ_CP041235.1"/>
</dbReference>
<dbReference type="PRINTS" id="PR00812">
    <property type="entry name" value="BCTERIALGSPF"/>
</dbReference>
<evidence type="ECO:0000313" key="11">
    <source>
        <dbReference type="Proteomes" id="UP000593719"/>
    </source>
</evidence>
<dbReference type="Pfam" id="PF00482">
    <property type="entry name" value="T2SSF"/>
    <property type="match status" value="2"/>
</dbReference>
<evidence type="ECO:0000256" key="5">
    <source>
        <dbReference type="ARBA" id="ARBA00022692"/>
    </source>
</evidence>
<feature type="transmembrane region" description="Helical" evidence="8">
    <location>
        <begin position="384"/>
        <end position="405"/>
    </location>
</feature>
<dbReference type="PANTHER" id="PTHR30012">
    <property type="entry name" value="GENERAL SECRETION PATHWAY PROTEIN"/>
    <property type="match status" value="1"/>
</dbReference>
<feature type="transmembrane region" description="Helical" evidence="8">
    <location>
        <begin position="266"/>
        <end position="289"/>
    </location>
</feature>
<evidence type="ECO:0000256" key="3">
    <source>
        <dbReference type="ARBA" id="ARBA00022475"/>
    </source>
</evidence>
<keyword evidence="11" id="KW-1185">Reference proteome</keyword>
<organism evidence="10 11">
    <name type="scientific">Sulfurimonas sediminis</name>
    <dbReference type="NCBI Taxonomy" id="2590020"/>
    <lineage>
        <taxon>Bacteria</taxon>
        <taxon>Pseudomonadati</taxon>
        <taxon>Campylobacterota</taxon>
        <taxon>Epsilonproteobacteria</taxon>
        <taxon>Campylobacterales</taxon>
        <taxon>Sulfurimonadaceae</taxon>
        <taxon>Sulfurimonas</taxon>
    </lineage>
</organism>
<accession>A0A7M1AZN3</accession>
<evidence type="ECO:0000256" key="8">
    <source>
        <dbReference type="SAM" id="Phobius"/>
    </source>
</evidence>
<evidence type="ECO:0000256" key="4">
    <source>
        <dbReference type="ARBA" id="ARBA00022519"/>
    </source>
</evidence>
<feature type="domain" description="Type II secretion system protein GspF" evidence="9">
    <location>
        <begin position="78"/>
        <end position="200"/>
    </location>
</feature>